<dbReference type="Gene3D" id="2.120.10.30">
    <property type="entry name" value="TolB, C-terminal domain"/>
    <property type="match status" value="1"/>
</dbReference>
<dbReference type="SUPFAM" id="SSF63825">
    <property type="entry name" value="YWTD domain"/>
    <property type="match status" value="1"/>
</dbReference>
<reference evidence="1" key="1">
    <citation type="submission" date="2021-02" db="EMBL/GenBank/DDBJ databases">
        <authorList>
            <person name="Dougan E. K."/>
            <person name="Rhodes N."/>
            <person name="Thang M."/>
            <person name="Chan C."/>
        </authorList>
    </citation>
    <scope>NUCLEOTIDE SEQUENCE</scope>
</reference>
<proteinExistence type="predicted"/>
<accession>A0A813LS49</accession>
<evidence type="ECO:0000313" key="1">
    <source>
        <dbReference type="EMBL" id="CAE8736140.1"/>
    </source>
</evidence>
<protein>
    <submittedName>
        <fullName evidence="1">Uncharacterized protein</fullName>
    </submittedName>
</protein>
<comment type="caution">
    <text evidence="1">The sequence shown here is derived from an EMBL/GenBank/DDBJ whole genome shotgun (WGS) entry which is preliminary data.</text>
</comment>
<dbReference type="EMBL" id="CAJNNW010036627">
    <property type="protein sequence ID" value="CAE8736140.1"/>
    <property type="molecule type" value="Genomic_DNA"/>
</dbReference>
<evidence type="ECO:0000313" key="2">
    <source>
        <dbReference type="Proteomes" id="UP000626109"/>
    </source>
</evidence>
<dbReference type="Proteomes" id="UP000626109">
    <property type="component" value="Unassembled WGS sequence"/>
</dbReference>
<dbReference type="AlphaFoldDB" id="A0A813LS49"/>
<organism evidence="1 2">
    <name type="scientific">Polarella glacialis</name>
    <name type="common">Dinoflagellate</name>
    <dbReference type="NCBI Taxonomy" id="89957"/>
    <lineage>
        <taxon>Eukaryota</taxon>
        <taxon>Sar</taxon>
        <taxon>Alveolata</taxon>
        <taxon>Dinophyceae</taxon>
        <taxon>Suessiales</taxon>
        <taxon>Suessiaceae</taxon>
        <taxon>Polarella</taxon>
    </lineage>
</organism>
<name>A0A813LS49_POLGL</name>
<gene>
    <name evidence="1" type="ORF">PGLA2088_LOCUS48186</name>
</gene>
<dbReference type="InterPro" id="IPR011042">
    <property type="entry name" value="6-blade_b-propeller_TolB-like"/>
</dbReference>
<sequence>MNPQYDAAVGFGPPIEALPWGTVLGPLRSSPEVNSLLGQILQYDPSGRPQPMEAMAAAMFDELRRKAPELDPAFFNFTQEELEICPPGFGQRLIPWRPIGDAVPAIAATRRVGQQVRLAAVAAAAVLTFSGLLSSWSGRGRAADEDVDRRLQDAVPGVTKAERCRPARRPLTYGRIQRLEAETINWCGEIPISDLLGANLEVTTIAYHALTPTAEVLLLVQRRGSVYQLNVVSDGDTARWEILRPPARQFKKNSCLDFEQFCEVSGVTAHSSGFVVVDRHRLQEFNYSWDVSDEPSLLMTLGKMNMAAPAMGTGEMSFPQLVAMYKPLNATYFDTKTEITPFFLDAHGRYFLVADTGNNRILVLNTTSDFQMDLIEIYGTGQATSDIAGFNNPSGISIYAPAYESPWYPVNANVFVCDRFNHRLIKLNFAGQIQNGGAYKPMLAYSGMYFREATGAGFNESLSEPTSVSNYRHWIFVAEAAGNRITVLTVNYEDHNEILFVTHLNPARGIQLVGSHSATMNGFVWATYTELPTTYMVGSFYLPEQACHFLVYVKDFRYK</sequence>